<protein>
    <submittedName>
        <fullName evidence="2">Uncharacterized protein</fullName>
    </submittedName>
</protein>
<dbReference type="RefSeq" id="WP_091332333.1">
    <property type="nucleotide sequence ID" value="NZ_FNOW01000006.1"/>
</dbReference>
<sequence length="373" mass="40340">MIKRITKLMLLVITAIAIGVLWQRSQLAALALTRIDPVPETRDMIAQEHYAEAADYLGFFMDYPYVQADPDAQALQRDLAAKRDSLSYQAAKLSEGILSGTSDETIGQLAGVVTDFVVIGDLRDLAKQGLNWINGEETDEVIAALAAIGVVASAAQVVSGISTVSTGGAAAPTVAATTAVKGGTVLLKAARKVGKLPPWLGKTLIKEAEIVKKTRKLDSVTDLFGDTYTLAKTRGGLTLLSKTEDAASLKRMARFAEAFGEHSATLYRIGGEALLKTAQRVGELGQDTIKLAATYGQQGIHLLDRIGAIKFVKYSARTSKIAYKGDFIQLIARFLMHIPTWLLGVLAGLGMMVWIPWQWVTHRFVRLNNQEAL</sequence>
<evidence type="ECO:0000313" key="3">
    <source>
        <dbReference type="Proteomes" id="UP000198672"/>
    </source>
</evidence>
<dbReference type="AlphaFoldDB" id="A0A1H3CNV7"/>
<feature type="transmembrane region" description="Helical" evidence="1">
    <location>
        <begin position="334"/>
        <end position="357"/>
    </location>
</feature>
<name>A0A1H3CNV7_ALLWA</name>
<organism evidence="2 3">
    <name type="scientific">Allochromatium warmingii</name>
    <name type="common">Chromatium warmingii</name>
    <dbReference type="NCBI Taxonomy" id="61595"/>
    <lineage>
        <taxon>Bacteria</taxon>
        <taxon>Pseudomonadati</taxon>
        <taxon>Pseudomonadota</taxon>
        <taxon>Gammaproteobacteria</taxon>
        <taxon>Chromatiales</taxon>
        <taxon>Chromatiaceae</taxon>
        <taxon>Allochromatium</taxon>
    </lineage>
</organism>
<dbReference type="OrthoDB" id="8895063at2"/>
<keyword evidence="1" id="KW-1133">Transmembrane helix</keyword>
<dbReference type="Proteomes" id="UP000198672">
    <property type="component" value="Unassembled WGS sequence"/>
</dbReference>
<proteinExistence type="predicted"/>
<gene>
    <name evidence="2" type="ORF">SAMN05421644_10683</name>
</gene>
<reference evidence="3" key="1">
    <citation type="submission" date="2016-10" db="EMBL/GenBank/DDBJ databases">
        <authorList>
            <person name="Varghese N."/>
            <person name="Submissions S."/>
        </authorList>
    </citation>
    <scope>NUCLEOTIDE SEQUENCE [LARGE SCALE GENOMIC DNA]</scope>
    <source>
        <strain evidence="3">DSM 173</strain>
    </source>
</reference>
<evidence type="ECO:0000313" key="2">
    <source>
        <dbReference type="EMBL" id="SDX55807.1"/>
    </source>
</evidence>
<keyword evidence="1" id="KW-0472">Membrane</keyword>
<accession>A0A1H3CNV7</accession>
<evidence type="ECO:0000256" key="1">
    <source>
        <dbReference type="SAM" id="Phobius"/>
    </source>
</evidence>
<keyword evidence="3" id="KW-1185">Reference proteome</keyword>
<keyword evidence="1" id="KW-0812">Transmembrane</keyword>
<dbReference type="STRING" id="61595.SAMN05421644_10683"/>
<dbReference type="EMBL" id="FNOW01000006">
    <property type="protein sequence ID" value="SDX55807.1"/>
    <property type="molecule type" value="Genomic_DNA"/>
</dbReference>